<dbReference type="InterPro" id="IPR006113">
    <property type="entry name" value="6PGDH_Gnd/GntZ"/>
</dbReference>
<comment type="function">
    <text evidence="1 12">Catalyzes the oxidative decarboxylation of 6-phosphogluconate to ribulose 5-phosphate and CO(2), with concomitant reduction of NADP to NADPH.</text>
</comment>
<dbReference type="NCBIfam" id="TIGR00873">
    <property type="entry name" value="gnd"/>
    <property type="match status" value="1"/>
</dbReference>
<gene>
    <name evidence="18" type="ORF">TCIL3000_9_4990</name>
</gene>
<dbReference type="Gene3D" id="1.10.1040.10">
    <property type="entry name" value="N-(1-d-carboxylethyl)-l-norvaline Dehydrogenase, domain 2"/>
    <property type="match status" value="1"/>
</dbReference>
<dbReference type="InterPro" id="IPR006183">
    <property type="entry name" value="Pgluconate_DH"/>
</dbReference>
<evidence type="ECO:0000256" key="8">
    <source>
        <dbReference type="ARBA" id="ARBA00023002"/>
    </source>
</evidence>
<protein>
    <recommendedName>
        <fullName evidence="6 12">6-phosphogluconate dehydrogenase, decarboxylating</fullName>
        <ecNumber evidence="5 12">1.1.1.44</ecNumber>
    </recommendedName>
</protein>
<dbReference type="EMBL" id="HE575322">
    <property type="protein sequence ID" value="CCC93095.1"/>
    <property type="molecule type" value="Genomic_DNA"/>
</dbReference>
<dbReference type="PRINTS" id="PR00076">
    <property type="entry name" value="6PGDHDRGNASE"/>
</dbReference>
<dbReference type="GO" id="GO:0019521">
    <property type="term" value="P:D-gluconate metabolic process"/>
    <property type="evidence" value="ECO:0007669"/>
    <property type="project" value="UniProtKB-KW"/>
</dbReference>
<evidence type="ECO:0000313" key="18">
    <source>
        <dbReference type="EMBL" id="CCC93095.1"/>
    </source>
</evidence>
<dbReference type="AlphaFoldDB" id="G0UUN1"/>
<comment type="similarity">
    <text evidence="3 12 16">Belongs to the 6-phosphogluconate dehydrogenase family.</text>
</comment>
<accession>G0UUN1</accession>
<feature type="domain" description="6-phosphogluconate dehydrogenase C-terminal" evidence="17">
    <location>
        <begin position="182"/>
        <end position="476"/>
    </location>
</feature>
<comment type="subunit">
    <text evidence="4 12">Homodimer.</text>
</comment>
<evidence type="ECO:0000256" key="5">
    <source>
        <dbReference type="ARBA" id="ARBA00013011"/>
    </source>
</evidence>
<dbReference type="PIRSF" id="PIRSF000109">
    <property type="entry name" value="6PGD"/>
    <property type="match status" value="1"/>
</dbReference>
<evidence type="ECO:0000256" key="10">
    <source>
        <dbReference type="ARBA" id="ARBA00023126"/>
    </source>
</evidence>
<evidence type="ECO:0000256" key="11">
    <source>
        <dbReference type="ARBA" id="ARBA00048640"/>
    </source>
</evidence>
<dbReference type="UniPathway" id="UPA00115">
    <property type="reaction ID" value="UER00410"/>
</dbReference>
<dbReference type="GO" id="GO:0004616">
    <property type="term" value="F:phosphogluconate dehydrogenase (decarboxylating) activity"/>
    <property type="evidence" value="ECO:0007669"/>
    <property type="project" value="UniProtKB-EC"/>
</dbReference>
<evidence type="ECO:0000256" key="7">
    <source>
        <dbReference type="ARBA" id="ARBA00022857"/>
    </source>
</evidence>
<proteinExistence type="inferred from homology"/>
<feature type="binding site" description="in other chain" evidence="14">
    <location>
        <position position="105"/>
    </location>
    <ligand>
        <name>substrate</name>
        <note>ligand shared between dimeric partners</note>
    </ligand>
</feature>
<dbReference type="Pfam" id="PF00393">
    <property type="entry name" value="6PGD"/>
    <property type="match status" value="1"/>
</dbReference>
<name>G0UUN1_TRYCI</name>
<evidence type="ECO:0000259" key="17">
    <source>
        <dbReference type="SMART" id="SM01350"/>
    </source>
</evidence>
<dbReference type="Gene3D" id="3.40.50.720">
    <property type="entry name" value="NAD(P)-binding Rossmann-like Domain"/>
    <property type="match status" value="1"/>
</dbReference>
<dbReference type="FunFam" id="3.40.50.720:FF:000533">
    <property type="entry name" value="6-phosphogluconate dehydrogenase, decarboxylating"/>
    <property type="match status" value="1"/>
</dbReference>
<dbReference type="SUPFAM" id="SSF51735">
    <property type="entry name" value="NAD(P)-binding Rossmann-fold domains"/>
    <property type="match status" value="1"/>
</dbReference>
<keyword evidence="7 12" id="KW-0521">NADP</keyword>
<dbReference type="InterPro" id="IPR036291">
    <property type="entry name" value="NAD(P)-bd_dom_sf"/>
</dbReference>
<evidence type="ECO:0000256" key="4">
    <source>
        <dbReference type="ARBA" id="ARBA00011738"/>
    </source>
</evidence>
<dbReference type="InterPro" id="IPR013328">
    <property type="entry name" value="6PGD_dom2"/>
</dbReference>
<sequence length="479" mass="51878">MSMDVGIIGLGVMGASLALNIAEKGFKVALFNRTYATCEDFVKTNSSAPFGANLKGFLTMQEFAASLKKPRKALILVPAGAATDAIIEQLKNVFENGDIIVDTGNAHFKDQGRRAEQLEAAGLRFLGMGISGGEEGARKGPAFFPGGTPSVWEEIRPIVEAAAAKADDGRPCVTMNGSGGAGSCVKMYHNAGEYAILQVWGEVFNILRAMGFNNEEIATVFEDWKSKQFLKSYMLDISIVAARAKEKDGSYLTEHVLDRIGSKGTGLWSAQEALEVGVPAPSLNMAVISRQLTTYKSERQANANAAPGTIVPSGYAAVDKGPEGSEVKQLYDAVCIAVVSCYAQMFQCLRELDKVHKFGLNLPATIATFRAGCILQGYLLKPMTEAFEKNPNISNLMCAFQKEISSGIQNYRDIVALVTSKLSVSIPVLSASLQYVNAMFSPTLPYGQLVSLQRDVFGRHGYERIDKEGRESYQWPELQ</sequence>
<dbReference type="InterPro" id="IPR006114">
    <property type="entry name" value="6PGDH_C"/>
</dbReference>
<evidence type="ECO:0000256" key="15">
    <source>
        <dbReference type="PIRSR" id="PIRSR000109-3"/>
    </source>
</evidence>
<dbReference type="VEuPathDB" id="TriTrypDB:TcIL3000_9_4990"/>
<dbReference type="PROSITE" id="PS00461">
    <property type="entry name" value="6PGD"/>
    <property type="match status" value="1"/>
</dbReference>
<dbReference type="EC" id="1.1.1.44" evidence="5 12"/>
<dbReference type="InterPro" id="IPR008927">
    <property type="entry name" value="6-PGluconate_DH-like_C_sf"/>
</dbReference>
<evidence type="ECO:0000256" key="12">
    <source>
        <dbReference type="PIRNR" id="PIRNR000109"/>
    </source>
</evidence>
<dbReference type="GO" id="GO:0050661">
    <property type="term" value="F:NADP binding"/>
    <property type="evidence" value="ECO:0007669"/>
    <property type="project" value="InterPro"/>
</dbReference>
<feature type="active site" description="Proton acceptor" evidence="13">
    <location>
        <position position="186"/>
    </location>
</feature>
<dbReference type="NCBIfam" id="NF006765">
    <property type="entry name" value="PRK09287.1"/>
    <property type="match status" value="1"/>
</dbReference>
<evidence type="ECO:0000256" key="3">
    <source>
        <dbReference type="ARBA" id="ARBA00008419"/>
    </source>
</evidence>
<evidence type="ECO:0000256" key="1">
    <source>
        <dbReference type="ARBA" id="ARBA00002526"/>
    </source>
</evidence>
<feature type="binding site" evidence="15">
    <location>
        <begin position="77"/>
        <end position="79"/>
    </location>
    <ligand>
        <name>NADP(+)</name>
        <dbReference type="ChEBI" id="CHEBI:58349"/>
    </ligand>
</feature>
<feature type="binding site" evidence="14">
    <location>
        <position position="460"/>
    </location>
    <ligand>
        <name>substrate</name>
        <note>ligand shared between dimeric partners</note>
    </ligand>
</feature>
<comment type="pathway">
    <text evidence="2 12 16">Carbohydrate degradation; pentose phosphate pathway; D-ribulose 5-phosphate from D-glucose 6-phosphate (oxidative stage): step 3/3.</text>
</comment>
<feature type="binding site" evidence="15">
    <location>
        <begin position="9"/>
        <end position="14"/>
    </location>
    <ligand>
        <name>NADP(+)</name>
        <dbReference type="ChEBI" id="CHEBI:58349"/>
    </ligand>
</feature>
<evidence type="ECO:0000256" key="9">
    <source>
        <dbReference type="ARBA" id="ARBA00023064"/>
    </source>
</evidence>
<keyword evidence="9 16" id="KW-0311">Gluconate utilization</keyword>
<comment type="catalytic activity">
    <reaction evidence="11 12 16">
        <text>6-phospho-D-gluconate + NADP(+) = D-ribulose 5-phosphate + CO2 + NADPH</text>
        <dbReference type="Rhea" id="RHEA:10116"/>
        <dbReference type="ChEBI" id="CHEBI:16526"/>
        <dbReference type="ChEBI" id="CHEBI:57783"/>
        <dbReference type="ChEBI" id="CHEBI:58121"/>
        <dbReference type="ChEBI" id="CHEBI:58349"/>
        <dbReference type="ChEBI" id="CHEBI:58759"/>
        <dbReference type="EC" id="1.1.1.44"/>
    </reaction>
</comment>
<dbReference type="InterPro" id="IPR006115">
    <property type="entry name" value="6PGDH_NADP-bd"/>
</dbReference>
<dbReference type="SMART" id="SM01350">
    <property type="entry name" value="6PGD"/>
    <property type="match status" value="1"/>
</dbReference>
<keyword evidence="10 12" id="KW-0570">Pentose shunt</keyword>
<dbReference type="GO" id="GO:0006098">
    <property type="term" value="P:pentose-phosphate shunt"/>
    <property type="evidence" value="ECO:0007669"/>
    <property type="project" value="UniProtKB-UniPathway"/>
</dbReference>
<keyword evidence="8 12" id="KW-0560">Oxidoreductase</keyword>
<feature type="binding site" description="in other chain" evidence="14">
    <location>
        <begin position="131"/>
        <end position="133"/>
    </location>
    <ligand>
        <name>substrate</name>
        <note>ligand shared between dimeric partners</note>
    </ligand>
</feature>
<feature type="binding site" evidence="14">
    <location>
        <position position="454"/>
    </location>
    <ligand>
        <name>substrate</name>
        <note>ligand shared between dimeric partners</note>
    </ligand>
</feature>
<reference evidence="18" key="1">
    <citation type="journal article" date="2012" name="Proc. Natl. Acad. Sci. U.S.A.">
        <title>Antigenic diversity is generated by distinct evolutionary mechanisms in African trypanosome species.</title>
        <authorList>
            <person name="Jackson A.P."/>
            <person name="Berry A."/>
            <person name="Aslett M."/>
            <person name="Allison H.C."/>
            <person name="Burton P."/>
            <person name="Vavrova-Anderson J."/>
            <person name="Brown R."/>
            <person name="Browne H."/>
            <person name="Corton N."/>
            <person name="Hauser H."/>
            <person name="Gamble J."/>
            <person name="Gilderthorp R."/>
            <person name="Marcello L."/>
            <person name="McQuillan J."/>
            <person name="Otto T.D."/>
            <person name="Quail M.A."/>
            <person name="Sanders M.J."/>
            <person name="van Tonder A."/>
            <person name="Ginger M.L."/>
            <person name="Field M.C."/>
            <person name="Barry J.D."/>
            <person name="Hertz-Fowler C."/>
            <person name="Berriman M."/>
        </authorList>
    </citation>
    <scope>NUCLEOTIDE SEQUENCE</scope>
    <source>
        <strain evidence="18">IL3000</strain>
    </source>
</reference>
<evidence type="ECO:0000256" key="14">
    <source>
        <dbReference type="PIRSR" id="PIRSR000109-2"/>
    </source>
</evidence>
<dbReference type="Gene3D" id="1.20.5.320">
    <property type="entry name" value="6-Phosphogluconate Dehydrogenase, domain 3"/>
    <property type="match status" value="1"/>
</dbReference>
<organism evidence="18">
    <name type="scientific">Trypanosoma congolense (strain IL3000)</name>
    <dbReference type="NCBI Taxonomy" id="1068625"/>
    <lineage>
        <taxon>Eukaryota</taxon>
        <taxon>Discoba</taxon>
        <taxon>Euglenozoa</taxon>
        <taxon>Kinetoplastea</taxon>
        <taxon>Metakinetoplastina</taxon>
        <taxon>Trypanosomatida</taxon>
        <taxon>Trypanosomatidae</taxon>
        <taxon>Trypanosoma</taxon>
        <taxon>Nannomonas</taxon>
    </lineage>
</organism>
<evidence type="ECO:0000256" key="13">
    <source>
        <dbReference type="PIRSR" id="PIRSR000109-1"/>
    </source>
</evidence>
<feature type="binding site" description="in other chain" evidence="14">
    <location>
        <position position="194"/>
    </location>
    <ligand>
        <name>substrate</name>
        <note>ligand shared between dimeric partners</note>
    </ligand>
</feature>
<dbReference type="FunFam" id="1.10.1040.10:FF:000032">
    <property type="entry name" value="6-phosphogluconate dehydrogenase, decarboxylating"/>
    <property type="match status" value="1"/>
</dbReference>
<dbReference type="Pfam" id="PF03446">
    <property type="entry name" value="NAD_binding_2"/>
    <property type="match status" value="1"/>
</dbReference>
<feature type="binding site" description="in other chain" evidence="14">
    <location>
        <begin position="189"/>
        <end position="190"/>
    </location>
    <ligand>
        <name>substrate</name>
        <note>ligand shared between dimeric partners</note>
    </ligand>
</feature>
<feature type="binding site" description="in other chain" evidence="14">
    <location>
        <position position="263"/>
    </location>
    <ligand>
        <name>substrate</name>
        <note>ligand shared between dimeric partners</note>
    </ligand>
</feature>
<dbReference type="PANTHER" id="PTHR11811">
    <property type="entry name" value="6-PHOSPHOGLUCONATE DEHYDROGENASE"/>
    <property type="match status" value="1"/>
</dbReference>
<feature type="binding site" evidence="15">
    <location>
        <position position="105"/>
    </location>
    <ligand>
        <name>NADP(+)</name>
        <dbReference type="ChEBI" id="CHEBI:58349"/>
    </ligand>
</feature>
<evidence type="ECO:0000256" key="6">
    <source>
        <dbReference type="ARBA" id="ARBA00018193"/>
    </source>
</evidence>
<evidence type="ECO:0000256" key="16">
    <source>
        <dbReference type="RuleBase" id="RU000485"/>
    </source>
</evidence>
<dbReference type="SUPFAM" id="SSF48179">
    <property type="entry name" value="6-phosphogluconate dehydrogenase C-terminal domain-like"/>
    <property type="match status" value="1"/>
</dbReference>
<dbReference type="InterPro" id="IPR006184">
    <property type="entry name" value="6PGdom_BS"/>
</dbReference>
<feature type="active site" description="Proton donor" evidence="13">
    <location>
        <position position="193"/>
    </location>
</feature>
<evidence type="ECO:0000256" key="2">
    <source>
        <dbReference type="ARBA" id="ARBA00004874"/>
    </source>
</evidence>
<feature type="binding site" description="in other chain" evidence="14">
    <location>
        <position position="290"/>
    </location>
    <ligand>
        <name>substrate</name>
        <note>ligand shared between dimeric partners</note>
    </ligand>
</feature>
<feature type="binding site" evidence="15">
    <location>
        <begin position="32"/>
        <end position="34"/>
    </location>
    <ligand>
        <name>NADP(+)</name>
        <dbReference type="ChEBI" id="CHEBI:58349"/>
    </ligand>
</feature>